<dbReference type="EMBL" id="CP040896">
    <property type="protein sequence ID" value="QDA59251.1"/>
    <property type="molecule type" value="Genomic_DNA"/>
</dbReference>
<keyword evidence="4" id="KW-1185">Reference proteome</keyword>
<keyword evidence="1" id="KW-1133">Transmembrane helix</keyword>
<feature type="transmembrane region" description="Helical" evidence="1">
    <location>
        <begin position="115"/>
        <end position="135"/>
    </location>
</feature>
<dbReference type="Proteomes" id="UP000305398">
    <property type="component" value="Chromosome"/>
</dbReference>
<feature type="transmembrane region" description="Helical" evidence="1">
    <location>
        <begin position="407"/>
        <end position="426"/>
    </location>
</feature>
<dbReference type="KEGG" id="hyj:FHG12_03615"/>
<dbReference type="AlphaFoldDB" id="A0A5B7ZVV5"/>
<dbReference type="InterPro" id="IPR046278">
    <property type="entry name" value="DUF6311"/>
</dbReference>
<proteinExistence type="predicted"/>
<protein>
    <recommendedName>
        <fullName evidence="2">DUF6311 domain-containing protein</fullName>
    </recommendedName>
</protein>
<name>A0A5B7ZVV5_9BACT</name>
<feature type="domain" description="DUF6311" evidence="2">
    <location>
        <begin position="24"/>
        <end position="451"/>
    </location>
</feature>
<dbReference type="RefSeq" id="WP_139514367.1">
    <property type="nucleotide sequence ID" value="NZ_CP040896.1"/>
</dbReference>
<feature type="transmembrane region" description="Helical" evidence="1">
    <location>
        <begin position="311"/>
        <end position="331"/>
    </location>
</feature>
<reference evidence="3 4" key="1">
    <citation type="submission" date="2019-06" db="EMBL/GenBank/DDBJ databases">
        <authorList>
            <person name="Srinivasan S."/>
        </authorList>
    </citation>
    <scope>NUCLEOTIDE SEQUENCE [LARGE SCALE GENOMIC DNA]</scope>
    <source>
        <strain evidence="3 4">17J68-5</strain>
    </source>
</reference>
<evidence type="ECO:0000313" key="3">
    <source>
        <dbReference type="EMBL" id="QDA59251.1"/>
    </source>
</evidence>
<feature type="transmembrane region" description="Helical" evidence="1">
    <location>
        <begin position="142"/>
        <end position="157"/>
    </location>
</feature>
<keyword evidence="1" id="KW-0812">Transmembrane</keyword>
<feature type="transmembrane region" description="Helical" evidence="1">
    <location>
        <begin position="243"/>
        <end position="262"/>
    </location>
</feature>
<feature type="transmembrane region" description="Helical" evidence="1">
    <location>
        <begin position="198"/>
        <end position="231"/>
    </location>
</feature>
<accession>A0A5B7ZVV5</accession>
<organism evidence="3 4">
    <name type="scientific">Hymenobacter jejuensis</name>
    <dbReference type="NCBI Taxonomy" id="2502781"/>
    <lineage>
        <taxon>Bacteria</taxon>
        <taxon>Pseudomonadati</taxon>
        <taxon>Bacteroidota</taxon>
        <taxon>Cytophagia</taxon>
        <taxon>Cytophagales</taxon>
        <taxon>Hymenobacteraceae</taxon>
        <taxon>Hymenobacter</taxon>
    </lineage>
</organism>
<keyword evidence="1" id="KW-0472">Membrane</keyword>
<evidence type="ECO:0000313" key="4">
    <source>
        <dbReference type="Proteomes" id="UP000305398"/>
    </source>
</evidence>
<feature type="transmembrane region" description="Helical" evidence="1">
    <location>
        <begin position="351"/>
        <end position="368"/>
    </location>
</feature>
<evidence type="ECO:0000256" key="1">
    <source>
        <dbReference type="SAM" id="Phobius"/>
    </source>
</evidence>
<gene>
    <name evidence="3" type="ORF">FHG12_03615</name>
</gene>
<dbReference type="OrthoDB" id="611406at2"/>
<sequence length="624" mass="70483">MQISWAAARRWQPTPVRLLGAALLLQAVLVWRAFGALLREPGQHLLMSTYDGAKNYFTFQAYVQQPWANGLRWFGQMNYPYGDYLFYTDNTPLLAVPVRLWSHYVFDLAPHALDVYHALLLAGFFLSTALLTLILHRLLRHWGLVLLFAVLLPWLNPQTSRLLVGHFNLAYSGVVLLAIWGLLGLYDRIEAERPVGRWVAWLVGAFALTGLVHLYYLLILALTTAGFFTVWLLRSPRARTARVGAVLTLAPVALCYAVVRLTDGYYSLRREATGFNYGPWRLQFSALFRAYDYQRVHFLVEPRDPPPYESAAYLGAFALFGLALAVAVWALRPQAVRAFRAAWRTTPERQFLGLWLGASLLGLAVALGTEYDVADGQYKVYNYFSVFFYLQKLTGAVAHFRTVGRFSWPFFWAVNLLVLAGLDYWLRVSRWPWRWAVAVGLAALTLLDTYDTVKHNREGLLPNVLTDPARFPELAPLLQGLRPEQYQALLPVPFFHVGSEDLPLTVDDDNPHSLHAYQLALRTNLPLMASKMSRTPPAHVQALRTLFDADGPAPELRTQLRAAGKPILVLFDQSYYDGTNPLSAQQSNPQARALIEAGGSFPARQHLTLLATSGKLRLYRWDVP</sequence>
<dbReference type="Pfam" id="PF19830">
    <property type="entry name" value="DUF6311"/>
    <property type="match status" value="1"/>
</dbReference>
<feature type="transmembrane region" description="Helical" evidence="1">
    <location>
        <begin position="169"/>
        <end position="186"/>
    </location>
</feature>
<evidence type="ECO:0000259" key="2">
    <source>
        <dbReference type="Pfam" id="PF19830"/>
    </source>
</evidence>